<evidence type="ECO:0000256" key="3">
    <source>
        <dbReference type="ARBA" id="ARBA00022679"/>
    </source>
</evidence>
<reference evidence="5" key="1">
    <citation type="submission" date="2019-04" db="EMBL/GenBank/DDBJ databases">
        <title>Evolution of Biomass-Degrading Anaerobic Consortia Revealed by Metagenomics.</title>
        <authorList>
            <person name="Peng X."/>
        </authorList>
    </citation>
    <scope>NUCLEOTIDE SEQUENCE</scope>
    <source>
        <strain evidence="5">SIG551</strain>
    </source>
</reference>
<feature type="domain" description="Aminotransferase class I/classII large" evidence="4">
    <location>
        <begin position="44"/>
        <end position="392"/>
    </location>
</feature>
<dbReference type="PANTHER" id="PTHR42832">
    <property type="entry name" value="AMINO ACID AMINOTRANSFERASE"/>
    <property type="match status" value="1"/>
</dbReference>
<keyword evidence="2 5" id="KW-0032">Aminotransferase</keyword>
<evidence type="ECO:0000256" key="1">
    <source>
        <dbReference type="ARBA" id="ARBA00001933"/>
    </source>
</evidence>
<accession>A0A928KX09</accession>
<sequence>MEYLQELFADRIGGPAFGKQAELYKFEKMKKTRRRMEREHPETPLIDLGVGEPDAMADAAVIDVLYEQAKEWKNRGYADNGILLFQQAAAAYLEEVFGVGGLCPETQILHSMGSKSALAMIPQAFINPGDITLMTVPGYPILGTKTKWLGGGVYSLPLLRENHFLPDLSSIPRAVLQKTKLLYLNYPNNPTGAVATKDFYQAVIEFAQQNEIIVIQDAAYGALTFDERPLSFLSVEGAIEVGIEVHSLSKSYHMTGWRLGFIAGNEKIVKAVAAVKDNNDSGQFIAIQHAGAYALAHPEITQAACEKYRRRHELLSAALRRIGFLAVRPKASFYEYMEIPKGTRDGRVFHTAEEFSDYLLQNALISTVPWDDVGHSIRASVTFVADGEQEEARIVEEIERRLARCELVF</sequence>
<proteinExistence type="predicted"/>
<dbReference type="InterPro" id="IPR004839">
    <property type="entry name" value="Aminotransferase_I/II_large"/>
</dbReference>
<gene>
    <name evidence="5" type="ORF">E7512_06325</name>
</gene>
<dbReference type="PANTHER" id="PTHR42832:SF3">
    <property type="entry name" value="L-GLUTAMINE--4-(METHYLSULFANYL)-2-OXOBUTANOATE AMINOTRANSFERASE"/>
    <property type="match status" value="1"/>
</dbReference>
<evidence type="ECO:0000313" key="5">
    <source>
        <dbReference type="EMBL" id="MBE6833184.1"/>
    </source>
</evidence>
<protein>
    <submittedName>
        <fullName evidence="5">LL-diaminopimelate aminotransferase</fullName>
        <ecNumber evidence="5">2.6.1.83</ecNumber>
    </submittedName>
</protein>
<dbReference type="InterPro" id="IPR015422">
    <property type="entry name" value="PyrdxlP-dep_Trfase_small"/>
</dbReference>
<dbReference type="GO" id="GO:0030170">
    <property type="term" value="F:pyridoxal phosphate binding"/>
    <property type="evidence" value="ECO:0007669"/>
    <property type="project" value="InterPro"/>
</dbReference>
<dbReference type="AlphaFoldDB" id="A0A928KX09"/>
<dbReference type="InterPro" id="IPR050881">
    <property type="entry name" value="LL-DAP_aminotransferase"/>
</dbReference>
<dbReference type="EMBL" id="SVNY01000003">
    <property type="protein sequence ID" value="MBE6833184.1"/>
    <property type="molecule type" value="Genomic_DNA"/>
</dbReference>
<dbReference type="InterPro" id="IPR015424">
    <property type="entry name" value="PyrdxlP-dep_Trfase"/>
</dbReference>
<organism evidence="5 6">
    <name type="scientific">Faecalispora sporosphaeroides</name>
    <dbReference type="NCBI Taxonomy" id="1549"/>
    <lineage>
        <taxon>Bacteria</taxon>
        <taxon>Bacillati</taxon>
        <taxon>Bacillota</taxon>
        <taxon>Clostridia</taxon>
        <taxon>Eubacteriales</taxon>
        <taxon>Oscillospiraceae</taxon>
        <taxon>Faecalispora</taxon>
    </lineage>
</organism>
<dbReference type="SUPFAM" id="SSF53383">
    <property type="entry name" value="PLP-dependent transferases"/>
    <property type="match status" value="1"/>
</dbReference>
<name>A0A928KX09_9FIRM</name>
<dbReference type="InterPro" id="IPR015421">
    <property type="entry name" value="PyrdxlP-dep_Trfase_major"/>
</dbReference>
<evidence type="ECO:0000259" key="4">
    <source>
        <dbReference type="Pfam" id="PF00155"/>
    </source>
</evidence>
<dbReference type="RefSeq" id="WP_326840234.1">
    <property type="nucleotide sequence ID" value="NZ_SVNY01000003.1"/>
</dbReference>
<dbReference type="CDD" id="cd00609">
    <property type="entry name" value="AAT_like"/>
    <property type="match status" value="1"/>
</dbReference>
<comment type="caution">
    <text evidence="5">The sequence shown here is derived from an EMBL/GenBank/DDBJ whole genome shotgun (WGS) entry which is preliminary data.</text>
</comment>
<dbReference type="GO" id="GO:0010285">
    <property type="term" value="F:L,L-diaminopimelate aminotransferase activity"/>
    <property type="evidence" value="ECO:0007669"/>
    <property type="project" value="UniProtKB-EC"/>
</dbReference>
<keyword evidence="3 5" id="KW-0808">Transferase</keyword>
<evidence type="ECO:0000313" key="6">
    <source>
        <dbReference type="Proteomes" id="UP000754750"/>
    </source>
</evidence>
<comment type="cofactor">
    <cofactor evidence="1">
        <name>pyridoxal 5'-phosphate</name>
        <dbReference type="ChEBI" id="CHEBI:597326"/>
    </cofactor>
</comment>
<evidence type="ECO:0000256" key="2">
    <source>
        <dbReference type="ARBA" id="ARBA00022576"/>
    </source>
</evidence>
<dbReference type="Gene3D" id="3.40.640.10">
    <property type="entry name" value="Type I PLP-dependent aspartate aminotransferase-like (Major domain)"/>
    <property type="match status" value="1"/>
</dbReference>
<dbReference type="Proteomes" id="UP000754750">
    <property type="component" value="Unassembled WGS sequence"/>
</dbReference>
<dbReference type="EC" id="2.6.1.83" evidence="5"/>
<dbReference type="Pfam" id="PF00155">
    <property type="entry name" value="Aminotran_1_2"/>
    <property type="match status" value="1"/>
</dbReference>
<dbReference type="NCBIfam" id="NF004937">
    <property type="entry name" value="PRK06290.1"/>
    <property type="match status" value="1"/>
</dbReference>
<dbReference type="Gene3D" id="3.90.1150.10">
    <property type="entry name" value="Aspartate Aminotransferase, domain 1"/>
    <property type="match status" value="1"/>
</dbReference>